<gene>
    <name evidence="1" type="ORF">BGZ99_008231</name>
</gene>
<dbReference type="EMBL" id="JAAAIP010000628">
    <property type="protein sequence ID" value="KAG0314290.1"/>
    <property type="molecule type" value="Genomic_DNA"/>
</dbReference>
<keyword evidence="2" id="KW-1185">Reference proteome</keyword>
<proteinExistence type="predicted"/>
<dbReference type="OrthoDB" id="2434096at2759"/>
<evidence type="ECO:0000313" key="2">
    <source>
        <dbReference type="Proteomes" id="UP000738325"/>
    </source>
</evidence>
<sequence length="157" mass="16376">MFLPNHTYFTSPVGFDMVYTEGANETFSWQMACVAPGDSTSATPTTVEVQLIDSTDTNKAFYLEKITTIDCTKSQGNTAWTIPKPKGGADTLYSLKIIIDPTPAYSGKFKILPKDAPAPAPAPSTPAGNTNKQSGAGALAPVLSGAALVASAAVLLF</sequence>
<organism evidence="1 2">
    <name type="scientific">Dissophora globulifera</name>
    <dbReference type="NCBI Taxonomy" id="979702"/>
    <lineage>
        <taxon>Eukaryota</taxon>
        <taxon>Fungi</taxon>
        <taxon>Fungi incertae sedis</taxon>
        <taxon>Mucoromycota</taxon>
        <taxon>Mortierellomycotina</taxon>
        <taxon>Mortierellomycetes</taxon>
        <taxon>Mortierellales</taxon>
        <taxon>Mortierellaceae</taxon>
        <taxon>Dissophora</taxon>
    </lineage>
</organism>
<comment type="caution">
    <text evidence="1">The sequence shown here is derived from an EMBL/GenBank/DDBJ whole genome shotgun (WGS) entry which is preliminary data.</text>
</comment>
<dbReference type="Proteomes" id="UP000738325">
    <property type="component" value="Unassembled WGS sequence"/>
</dbReference>
<name>A0A9P6R7H3_9FUNG</name>
<protein>
    <submittedName>
        <fullName evidence="1">Uncharacterized protein</fullName>
    </submittedName>
</protein>
<evidence type="ECO:0000313" key="1">
    <source>
        <dbReference type="EMBL" id="KAG0314290.1"/>
    </source>
</evidence>
<dbReference type="AlphaFoldDB" id="A0A9P6R7H3"/>
<reference evidence="1" key="1">
    <citation type="journal article" date="2020" name="Fungal Divers.">
        <title>Resolving the Mortierellaceae phylogeny through synthesis of multi-gene phylogenetics and phylogenomics.</title>
        <authorList>
            <person name="Vandepol N."/>
            <person name="Liber J."/>
            <person name="Desiro A."/>
            <person name="Na H."/>
            <person name="Kennedy M."/>
            <person name="Barry K."/>
            <person name="Grigoriev I.V."/>
            <person name="Miller A.N."/>
            <person name="O'Donnell K."/>
            <person name="Stajich J.E."/>
            <person name="Bonito G."/>
        </authorList>
    </citation>
    <scope>NUCLEOTIDE SEQUENCE</scope>
    <source>
        <strain evidence="1">REB-010B</strain>
    </source>
</reference>
<accession>A0A9P6R7H3</accession>